<reference evidence="2 3" key="1">
    <citation type="submission" date="2019-12" db="EMBL/GenBank/DDBJ databases">
        <authorList>
            <person name="Alioto T."/>
            <person name="Alioto T."/>
            <person name="Gomez Garrido J."/>
        </authorList>
    </citation>
    <scope>NUCLEOTIDE SEQUENCE [LARGE SCALE GENOMIC DNA]</scope>
</reference>
<dbReference type="EMBL" id="CACTIH010007246">
    <property type="protein sequence ID" value="CAA3005430.1"/>
    <property type="molecule type" value="Genomic_DNA"/>
</dbReference>
<sequence length="103" mass="11445">MGRRQFWPEIVETASTVRTQRNSADPLPIDDATGLQSTNSSSRQLMLSQLWERNDDNNRPGGWISGQLLGGCEDGSEGFKLVCWFACQADRKVAENGRQMAVV</sequence>
<dbReference type="AlphaFoldDB" id="A0A8S0TIL2"/>
<organism evidence="2 3">
    <name type="scientific">Olea europaea subsp. europaea</name>
    <dbReference type="NCBI Taxonomy" id="158383"/>
    <lineage>
        <taxon>Eukaryota</taxon>
        <taxon>Viridiplantae</taxon>
        <taxon>Streptophyta</taxon>
        <taxon>Embryophyta</taxon>
        <taxon>Tracheophyta</taxon>
        <taxon>Spermatophyta</taxon>
        <taxon>Magnoliopsida</taxon>
        <taxon>eudicotyledons</taxon>
        <taxon>Gunneridae</taxon>
        <taxon>Pentapetalae</taxon>
        <taxon>asterids</taxon>
        <taxon>lamiids</taxon>
        <taxon>Lamiales</taxon>
        <taxon>Oleaceae</taxon>
        <taxon>Oleeae</taxon>
        <taxon>Olea</taxon>
    </lineage>
</organism>
<evidence type="ECO:0000313" key="3">
    <source>
        <dbReference type="Proteomes" id="UP000594638"/>
    </source>
</evidence>
<feature type="region of interest" description="Disordered" evidence="1">
    <location>
        <begin position="17"/>
        <end position="43"/>
    </location>
</feature>
<name>A0A8S0TIL2_OLEEU</name>
<dbReference type="Gramene" id="OE9A104017T1">
    <property type="protein sequence ID" value="OE9A104017C1"/>
    <property type="gene ID" value="OE9A104017"/>
</dbReference>
<protein>
    <submittedName>
        <fullName evidence="2">Uncharacterized protein</fullName>
    </submittedName>
</protein>
<evidence type="ECO:0000256" key="1">
    <source>
        <dbReference type="SAM" id="MobiDB-lite"/>
    </source>
</evidence>
<comment type="caution">
    <text evidence="2">The sequence shown here is derived from an EMBL/GenBank/DDBJ whole genome shotgun (WGS) entry which is preliminary data.</text>
</comment>
<dbReference type="Proteomes" id="UP000594638">
    <property type="component" value="Unassembled WGS sequence"/>
</dbReference>
<feature type="compositionally biased region" description="Polar residues" evidence="1">
    <location>
        <begin position="34"/>
        <end position="43"/>
    </location>
</feature>
<accession>A0A8S0TIL2</accession>
<evidence type="ECO:0000313" key="2">
    <source>
        <dbReference type="EMBL" id="CAA3005430.1"/>
    </source>
</evidence>
<keyword evidence="3" id="KW-1185">Reference proteome</keyword>
<gene>
    <name evidence="2" type="ORF">OLEA9_A104017</name>
</gene>
<proteinExistence type="predicted"/>